<feature type="region of interest" description="Disordered" evidence="1">
    <location>
        <begin position="28"/>
        <end position="57"/>
    </location>
</feature>
<dbReference type="SMART" id="SM00554">
    <property type="entry name" value="FAS1"/>
    <property type="match status" value="1"/>
</dbReference>
<dbReference type="FunFam" id="2.30.180.10:FF:000014">
    <property type="entry name" value="Stabilin 1"/>
    <property type="match status" value="1"/>
</dbReference>
<dbReference type="AlphaFoldDB" id="A0A239EB77"/>
<dbReference type="Gene3D" id="2.30.180.10">
    <property type="entry name" value="FAS1 domain"/>
    <property type="match status" value="1"/>
</dbReference>
<sequence length="211" mass="22798">MKRTRLFTFGAALFALTMLFSCGSPEDAVENEMQQENNDPNMRDNLDPPSHAAPDDEADLRMTDPAIGGHTMMPTQLITENITSNMNLTTFASLIRKGEIVDVLAGTGPYTIFAPSNEAFESLPEGVLENLTDEENQQRLKELLNNHIVTGAITNAELLDATTLNTVGGERLTVTKRGGNVMVNGAEVVEGGIISDNGVIHVVDKVLTVEN</sequence>
<feature type="domain" description="FAS1" evidence="3">
    <location>
        <begin position="75"/>
        <end position="207"/>
    </location>
</feature>
<dbReference type="RefSeq" id="WP_089318732.1">
    <property type="nucleotide sequence ID" value="NZ_FZOQ01000006.1"/>
</dbReference>
<dbReference type="InterPro" id="IPR036378">
    <property type="entry name" value="FAS1_dom_sf"/>
</dbReference>
<evidence type="ECO:0000256" key="2">
    <source>
        <dbReference type="SAM" id="SignalP"/>
    </source>
</evidence>
<evidence type="ECO:0000259" key="3">
    <source>
        <dbReference type="PROSITE" id="PS50213"/>
    </source>
</evidence>
<dbReference type="Proteomes" id="UP000198432">
    <property type="component" value="Unassembled WGS sequence"/>
</dbReference>
<dbReference type="PANTHER" id="PTHR10900:SF77">
    <property type="entry name" value="FI19380P1"/>
    <property type="match status" value="1"/>
</dbReference>
<dbReference type="GO" id="GO:0005615">
    <property type="term" value="C:extracellular space"/>
    <property type="evidence" value="ECO:0007669"/>
    <property type="project" value="TreeGrafter"/>
</dbReference>
<proteinExistence type="predicted"/>
<evidence type="ECO:0000256" key="1">
    <source>
        <dbReference type="SAM" id="MobiDB-lite"/>
    </source>
</evidence>
<dbReference type="PROSITE" id="PS50213">
    <property type="entry name" value="FAS1"/>
    <property type="match status" value="1"/>
</dbReference>
<dbReference type="SUPFAM" id="SSF82153">
    <property type="entry name" value="FAS1 domain"/>
    <property type="match status" value="1"/>
</dbReference>
<protein>
    <submittedName>
        <fullName evidence="4">Uncaracterized surface protein containing fasciclin (FAS1) repeats</fullName>
    </submittedName>
</protein>
<accession>A0A239EB77</accession>
<dbReference type="EMBL" id="FZOQ01000006">
    <property type="protein sequence ID" value="SNS41498.1"/>
    <property type="molecule type" value="Genomic_DNA"/>
</dbReference>
<gene>
    <name evidence="4" type="ORF">SAMN06296052_10671</name>
</gene>
<evidence type="ECO:0000313" key="4">
    <source>
        <dbReference type="EMBL" id="SNS41498.1"/>
    </source>
</evidence>
<dbReference type="PANTHER" id="PTHR10900">
    <property type="entry name" value="PERIOSTIN-RELATED"/>
    <property type="match status" value="1"/>
</dbReference>
<dbReference type="OrthoDB" id="1119934at2"/>
<evidence type="ECO:0000313" key="5">
    <source>
        <dbReference type="Proteomes" id="UP000198432"/>
    </source>
</evidence>
<keyword evidence="2" id="KW-0732">Signal</keyword>
<dbReference type="Pfam" id="PF02469">
    <property type="entry name" value="Fasciclin"/>
    <property type="match status" value="1"/>
</dbReference>
<name>A0A239EB77_9BACT</name>
<dbReference type="PROSITE" id="PS51257">
    <property type="entry name" value="PROKAR_LIPOPROTEIN"/>
    <property type="match status" value="1"/>
</dbReference>
<reference evidence="5" key="1">
    <citation type="submission" date="2017-06" db="EMBL/GenBank/DDBJ databases">
        <authorList>
            <person name="Varghese N."/>
            <person name="Submissions S."/>
        </authorList>
    </citation>
    <scope>NUCLEOTIDE SEQUENCE [LARGE SCALE GENOMIC DNA]</scope>
    <source>
        <strain evidence="5">NKM1</strain>
    </source>
</reference>
<feature type="signal peptide" evidence="2">
    <location>
        <begin position="1"/>
        <end position="23"/>
    </location>
</feature>
<dbReference type="InterPro" id="IPR000782">
    <property type="entry name" value="FAS1_domain"/>
</dbReference>
<organism evidence="4 5">
    <name type="scientific">Pontibacter ummariensis</name>
    <dbReference type="NCBI Taxonomy" id="1610492"/>
    <lineage>
        <taxon>Bacteria</taxon>
        <taxon>Pseudomonadati</taxon>
        <taxon>Bacteroidota</taxon>
        <taxon>Cytophagia</taxon>
        <taxon>Cytophagales</taxon>
        <taxon>Hymenobacteraceae</taxon>
        <taxon>Pontibacter</taxon>
    </lineage>
</organism>
<keyword evidence="5" id="KW-1185">Reference proteome</keyword>
<dbReference type="InterPro" id="IPR050904">
    <property type="entry name" value="Adhesion/Biosynth-related"/>
</dbReference>
<feature type="chain" id="PRO_5012105035" evidence="2">
    <location>
        <begin position="24"/>
        <end position="211"/>
    </location>
</feature>